<keyword evidence="2" id="KW-0686">Riboflavin biosynthesis</keyword>
<gene>
    <name evidence="7" type="ORF">B1B_15780</name>
</gene>
<dbReference type="InterPro" id="IPR017945">
    <property type="entry name" value="DHBP_synth_RibB-like_a/b_dom"/>
</dbReference>
<evidence type="ECO:0000256" key="3">
    <source>
        <dbReference type="ARBA" id="ARBA00022723"/>
    </source>
</evidence>
<dbReference type="AlphaFoldDB" id="T1AC15"/>
<keyword evidence="3" id="KW-0479">Metal-binding</keyword>
<dbReference type="EC" id="4.1.99.12" evidence="7"/>
<proteinExistence type="predicted"/>
<organism evidence="7">
    <name type="scientific">mine drainage metagenome</name>
    <dbReference type="NCBI Taxonomy" id="410659"/>
    <lineage>
        <taxon>unclassified sequences</taxon>
        <taxon>metagenomes</taxon>
        <taxon>ecological metagenomes</taxon>
    </lineage>
</organism>
<reference evidence="7" key="1">
    <citation type="submission" date="2013-08" db="EMBL/GenBank/DDBJ databases">
        <authorList>
            <person name="Mendez C."/>
            <person name="Richter M."/>
            <person name="Ferrer M."/>
            <person name="Sanchez J."/>
        </authorList>
    </citation>
    <scope>NUCLEOTIDE SEQUENCE</scope>
</reference>
<evidence type="ECO:0000313" key="7">
    <source>
        <dbReference type="EMBL" id="EQD38464.1"/>
    </source>
</evidence>
<dbReference type="GO" id="GO:0009231">
    <property type="term" value="P:riboflavin biosynthetic process"/>
    <property type="evidence" value="ECO:0007669"/>
    <property type="project" value="UniProtKB-UniPathway"/>
</dbReference>
<dbReference type="NCBIfam" id="TIGR00506">
    <property type="entry name" value="ribB"/>
    <property type="match status" value="1"/>
</dbReference>
<dbReference type="Pfam" id="PF00926">
    <property type="entry name" value="DHBP_synthase"/>
    <property type="match status" value="1"/>
</dbReference>
<sequence>MGPPQSRTLSKEIVDAGSALARGEPILVYDAPEREGETDLIFLSERATPELIHLARRDAGGLICTAISEELRRRLDLPFFSDLLANARIHYPLLASLAEAPRYDRRSAFGITINHRANYTGVSDNERALTIRTVGEIAANARDRSAEELRGEFSEAFVSPGHVPLLYASPGLLRERKGHTELAVSLLRMTTLSESATVCEMLGDSGGARSPVAARRYADDHGWIFLEGNTITGAWQQWSA</sequence>
<dbReference type="SUPFAM" id="SSF55821">
    <property type="entry name" value="YrdC/RibB"/>
    <property type="match status" value="1"/>
</dbReference>
<evidence type="ECO:0000256" key="6">
    <source>
        <dbReference type="ARBA" id="ARBA00023239"/>
    </source>
</evidence>
<evidence type="ECO:0000256" key="5">
    <source>
        <dbReference type="ARBA" id="ARBA00023211"/>
    </source>
</evidence>
<keyword evidence="4" id="KW-0460">Magnesium</keyword>
<dbReference type="PANTHER" id="PTHR21327">
    <property type="entry name" value="GTP CYCLOHYDROLASE II-RELATED"/>
    <property type="match status" value="1"/>
</dbReference>
<reference evidence="7" key="2">
    <citation type="journal article" date="2014" name="ISME J.">
        <title>Microbial stratification in low pH oxic and suboxic macroscopic growths along an acid mine drainage.</title>
        <authorList>
            <person name="Mendez-Garcia C."/>
            <person name="Mesa V."/>
            <person name="Sprenger R.R."/>
            <person name="Richter M."/>
            <person name="Diez M.S."/>
            <person name="Solano J."/>
            <person name="Bargiela R."/>
            <person name="Golyshina O.V."/>
            <person name="Manteca A."/>
            <person name="Ramos J.L."/>
            <person name="Gallego J.R."/>
            <person name="Llorente I."/>
            <person name="Martins Dos Santos V.A."/>
            <person name="Jensen O.N."/>
            <person name="Pelaez A.I."/>
            <person name="Sanchez J."/>
            <person name="Ferrer M."/>
        </authorList>
    </citation>
    <scope>NUCLEOTIDE SEQUENCE</scope>
</reference>
<keyword evidence="5" id="KW-0464">Manganese</keyword>
<evidence type="ECO:0000256" key="2">
    <source>
        <dbReference type="ARBA" id="ARBA00022619"/>
    </source>
</evidence>
<evidence type="ECO:0000256" key="4">
    <source>
        <dbReference type="ARBA" id="ARBA00022842"/>
    </source>
</evidence>
<name>T1AC15_9ZZZZ</name>
<evidence type="ECO:0000256" key="1">
    <source>
        <dbReference type="ARBA" id="ARBA00005104"/>
    </source>
</evidence>
<comment type="pathway">
    <text evidence="1">Cofactor biosynthesis; riboflavin biosynthesis.</text>
</comment>
<dbReference type="EMBL" id="AUZY01010495">
    <property type="protein sequence ID" value="EQD38464.1"/>
    <property type="molecule type" value="Genomic_DNA"/>
</dbReference>
<dbReference type="GO" id="GO:0046872">
    <property type="term" value="F:metal ion binding"/>
    <property type="evidence" value="ECO:0007669"/>
    <property type="project" value="UniProtKB-KW"/>
</dbReference>
<comment type="caution">
    <text evidence="7">The sequence shown here is derived from an EMBL/GenBank/DDBJ whole genome shotgun (WGS) entry which is preliminary data.</text>
</comment>
<dbReference type="UniPathway" id="UPA00275"/>
<dbReference type="InterPro" id="IPR000422">
    <property type="entry name" value="DHBP_synthase_RibB"/>
</dbReference>
<dbReference type="Gene3D" id="3.90.870.10">
    <property type="entry name" value="DHBP synthase"/>
    <property type="match status" value="1"/>
</dbReference>
<protein>
    <submittedName>
        <fullName evidence="7">DHBP synthase RibB domain protein</fullName>
        <ecNumber evidence="7">4.1.99.12</ecNumber>
    </submittedName>
</protein>
<dbReference type="PANTHER" id="PTHR21327:SF46">
    <property type="entry name" value="3,4-DIHYDROXY-2-BUTANONE 4-PHOSPHATE SYNTHASE"/>
    <property type="match status" value="1"/>
</dbReference>
<keyword evidence="6 7" id="KW-0456">Lyase</keyword>
<dbReference type="GO" id="GO:0008686">
    <property type="term" value="F:3,4-dihydroxy-2-butanone-4-phosphate synthase activity"/>
    <property type="evidence" value="ECO:0007669"/>
    <property type="project" value="UniProtKB-EC"/>
</dbReference>
<dbReference type="GO" id="GO:0005829">
    <property type="term" value="C:cytosol"/>
    <property type="evidence" value="ECO:0007669"/>
    <property type="project" value="TreeGrafter"/>
</dbReference>
<accession>T1AC15</accession>